<feature type="transmembrane region" description="Helical" evidence="1">
    <location>
        <begin position="275"/>
        <end position="292"/>
    </location>
</feature>
<proteinExistence type="predicted"/>
<dbReference type="GO" id="GO:0000271">
    <property type="term" value="P:polysaccharide biosynthetic process"/>
    <property type="evidence" value="ECO:0007669"/>
    <property type="project" value="TreeGrafter"/>
</dbReference>
<feature type="domain" description="Acyltransferase 3" evidence="2">
    <location>
        <begin position="12"/>
        <end position="368"/>
    </location>
</feature>
<evidence type="ECO:0000313" key="4">
    <source>
        <dbReference type="Proteomes" id="UP000240978"/>
    </source>
</evidence>
<keyword evidence="4" id="KW-1185">Reference proteome</keyword>
<evidence type="ECO:0000256" key="1">
    <source>
        <dbReference type="SAM" id="Phobius"/>
    </source>
</evidence>
<keyword evidence="1" id="KW-1133">Transmembrane helix</keyword>
<name>A0A2P8FVV5_9BACT</name>
<dbReference type="OrthoDB" id="9796461at2"/>
<dbReference type="EMBL" id="PYGK01000012">
    <property type="protein sequence ID" value="PSL25846.1"/>
    <property type="molecule type" value="Genomic_DNA"/>
</dbReference>
<keyword evidence="1" id="KW-0812">Transmembrane</keyword>
<dbReference type="PANTHER" id="PTHR23028">
    <property type="entry name" value="ACETYLTRANSFERASE"/>
    <property type="match status" value="1"/>
</dbReference>
<protein>
    <submittedName>
        <fullName evidence="3">Peptidoglycan/LPS O-acetylase OafA/YrhL</fullName>
    </submittedName>
</protein>
<feature type="transmembrane region" description="Helical" evidence="1">
    <location>
        <begin position="241"/>
        <end position="259"/>
    </location>
</feature>
<dbReference type="RefSeq" id="WP_106604472.1">
    <property type="nucleotide sequence ID" value="NZ_PYGK01000012.1"/>
</dbReference>
<dbReference type="PANTHER" id="PTHR23028:SF131">
    <property type="entry name" value="BLR2367 PROTEIN"/>
    <property type="match status" value="1"/>
</dbReference>
<dbReference type="AlphaFoldDB" id="A0A2P8FVV5"/>
<dbReference type="GO" id="GO:0016020">
    <property type="term" value="C:membrane"/>
    <property type="evidence" value="ECO:0007669"/>
    <property type="project" value="TreeGrafter"/>
</dbReference>
<evidence type="ECO:0000313" key="3">
    <source>
        <dbReference type="EMBL" id="PSL25846.1"/>
    </source>
</evidence>
<dbReference type="InterPro" id="IPR002656">
    <property type="entry name" value="Acyl_transf_3_dom"/>
</dbReference>
<dbReference type="Proteomes" id="UP000240978">
    <property type="component" value="Unassembled WGS sequence"/>
</dbReference>
<feature type="transmembrane region" description="Helical" evidence="1">
    <location>
        <begin position="50"/>
        <end position="71"/>
    </location>
</feature>
<accession>A0A2P8FVV5</accession>
<keyword evidence="1" id="KW-0472">Membrane</keyword>
<dbReference type="InterPro" id="IPR050879">
    <property type="entry name" value="Acyltransferase_3"/>
</dbReference>
<dbReference type="Pfam" id="PF01757">
    <property type="entry name" value="Acyl_transf_3"/>
    <property type="match status" value="1"/>
</dbReference>
<feature type="transmembrane region" description="Helical" evidence="1">
    <location>
        <begin position="178"/>
        <end position="197"/>
    </location>
</feature>
<feature type="transmembrane region" description="Helical" evidence="1">
    <location>
        <begin position="209"/>
        <end position="229"/>
    </location>
</feature>
<sequence length="394" mass="44681">MKTQNKTHLLHIDGLRAIAALYVVMHHAMLEYKVSPKGALQKIFLSLFKSGHYAVDLFIVISGFSLMLPAIRRNYEVTGVWDFYKRRIVRILPPYYIAMAFSLLAIYFLLDEKTGSLWDQCIPVTSKSILTHIFLINDLFISEVYKINHAFWSIPVECRIYIFFPFLLYVWRKYGPGASILTSIGIAVVLFITLRILRQDYPGIDMATAGVNPYIILFTMGMLAADISFSDSKLSGFADRLPWGLLLIAAGIAFVFYKSRVSFYSDVNGNIENEIVDVLFGIICFCLLVICSKEKYKHSRLAFIGKVFSFKPLASMGIFAYSIYLIHAPLLHMIALYVIAPLHLTGFTATVVLIFGGTALIVGIAYLFFLLFERPFLLKKAVKVENKQRMPSHV</sequence>
<dbReference type="GO" id="GO:0016747">
    <property type="term" value="F:acyltransferase activity, transferring groups other than amino-acyl groups"/>
    <property type="evidence" value="ECO:0007669"/>
    <property type="project" value="InterPro"/>
</dbReference>
<organism evidence="3 4">
    <name type="scientific">Chitinophaga ginsengisoli</name>
    <dbReference type="NCBI Taxonomy" id="363837"/>
    <lineage>
        <taxon>Bacteria</taxon>
        <taxon>Pseudomonadati</taxon>
        <taxon>Bacteroidota</taxon>
        <taxon>Chitinophagia</taxon>
        <taxon>Chitinophagales</taxon>
        <taxon>Chitinophagaceae</taxon>
        <taxon>Chitinophaga</taxon>
    </lineage>
</organism>
<feature type="transmembrane region" description="Helical" evidence="1">
    <location>
        <begin position="12"/>
        <end position="30"/>
    </location>
</feature>
<gene>
    <name evidence="3" type="ORF">CLV42_11251</name>
</gene>
<feature type="transmembrane region" description="Helical" evidence="1">
    <location>
        <begin position="313"/>
        <end position="340"/>
    </location>
</feature>
<evidence type="ECO:0000259" key="2">
    <source>
        <dbReference type="Pfam" id="PF01757"/>
    </source>
</evidence>
<feature type="transmembrane region" description="Helical" evidence="1">
    <location>
        <begin position="92"/>
        <end position="110"/>
    </location>
</feature>
<feature type="transmembrane region" description="Helical" evidence="1">
    <location>
        <begin position="150"/>
        <end position="171"/>
    </location>
</feature>
<feature type="transmembrane region" description="Helical" evidence="1">
    <location>
        <begin position="346"/>
        <end position="372"/>
    </location>
</feature>
<comment type="caution">
    <text evidence="3">The sequence shown here is derived from an EMBL/GenBank/DDBJ whole genome shotgun (WGS) entry which is preliminary data.</text>
</comment>
<reference evidence="3 4" key="1">
    <citation type="submission" date="2018-03" db="EMBL/GenBank/DDBJ databases">
        <title>Genomic Encyclopedia of Archaeal and Bacterial Type Strains, Phase II (KMG-II): from individual species to whole genera.</title>
        <authorList>
            <person name="Goeker M."/>
        </authorList>
    </citation>
    <scope>NUCLEOTIDE SEQUENCE [LARGE SCALE GENOMIC DNA]</scope>
    <source>
        <strain evidence="3 4">DSM 18107</strain>
    </source>
</reference>